<evidence type="ECO:0000256" key="1">
    <source>
        <dbReference type="SAM" id="MobiDB-lite"/>
    </source>
</evidence>
<feature type="region of interest" description="Disordered" evidence="1">
    <location>
        <begin position="183"/>
        <end position="320"/>
    </location>
</feature>
<dbReference type="GO" id="GO:0030490">
    <property type="term" value="P:maturation of SSU-rRNA"/>
    <property type="evidence" value="ECO:0007669"/>
    <property type="project" value="TreeGrafter"/>
</dbReference>
<organism evidence="2">
    <name type="scientific">Spumella elongata</name>
    <dbReference type="NCBI Taxonomy" id="89044"/>
    <lineage>
        <taxon>Eukaryota</taxon>
        <taxon>Sar</taxon>
        <taxon>Stramenopiles</taxon>
        <taxon>Ochrophyta</taxon>
        <taxon>Chrysophyceae</taxon>
        <taxon>Chromulinales</taxon>
        <taxon>Chromulinaceae</taxon>
        <taxon>Spumella</taxon>
    </lineage>
</organism>
<feature type="compositionally biased region" description="Basic and acidic residues" evidence="1">
    <location>
        <begin position="233"/>
        <end position="248"/>
    </location>
</feature>
<dbReference type="GO" id="GO:0030686">
    <property type="term" value="C:90S preribosome"/>
    <property type="evidence" value="ECO:0007669"/>
    <property type="project" value="TreeGrafter"/>
</dbReference>
<feature type="region of interest" description="Disordered" evidence="1">
    <location>
        <begin position="149"/>
        <end position="169"/>
    </location>
</feature>
<feature type="compositionally biased region" description="Polar residues" evidence="1">
    <location>
        <begin position="155"/>
        <end position="169"/>
    </location>
</feature>
<feature type="compositionally biased region" description="Basic and acidic residues" evidence="1">
    <location>
        <begin position="192"/>
        <end position="204"/>
    </location>
</feature>
<evidence type="ECO:0000313" key="2">
    <source>
        <dbReference type="EMBL" id="CAE0274358.1"/>
    </source>
</evidence>
<evidence type="ECO:0008006" key="3">
    <source>
        <dbReference type="Google" id="ProtNLM"/>
    </source>
</evidence>
<dbReference type="AlphaFoldDB" id="A0A7S3GS18"/>
<dbReference type="PANTHER" id="PTHR23325">
    <property type="entry name" value="SERUM RESPONSE FACTOR-BINDING"/>
    <property type="match status" value="1"/>
</dbReference>
<reference evidence="2" key="1">
    <citation type="submission" date="2021-01" db="EMBL/GenBank/DDBJ databases">
        <authorList>
            <person name="Corre E."/>
            <person name="Pelletier E."/>
            <person name="Niang G."/>
            <person name="Scheremetjew M."/>
            <person name="Finn R."/>
            <person name="Kale V."/>
            <person name="Holt S."/>
            <person name="Cochrane G."/>
            <person name="Meng A."/>
            <person name="Brown T."/>
            <person name="Cohen L."/>
        </authorList>
    </citation>
    <scope>NUCLEOTIDE SEQUENCE</scope>
    <source>
        <strain evidence="2">CCAP 955/1</strain>
    </source>
</reference>
<gene>
    <name evidence="2" type="ORF">SELO1098_LOCUS3185</name>
</gene>
<dbReference type="InterPro" id="IPR037393">
    <property type="entry name" value="Bud22/SRFB1"/>
</dbReference>
<dbReference type="PANTHER" id="PTHR23325:SF1">
    <property type="entry name" value="SERUM RESPONSE FACTOR-BINDING PROTEIN 1"/>
    <property type="match status" value="1"/>
</dbReference>
<name>A0A7S3GS18_9STRA</name>
<feature type="compositionally biased region" description="Polar residues" evidence="1">
    <location>
        <begin position="275"/>
        <end position="292"/>
    </location>
</feature>
<dbReference type="EMBL" id="HBIC01006027">
    <property type="protein sequence ID" value="CAE0274358.1"/>
    <property type="molecule type" value="Transcribed_RNA"/>
</dbReference>
<proteinExistence type="predicted"/>
<feature type="compositionally biased region" description="Polar residues" evidence="1">
    <location>
        <begin position="208"/>
        <end position="231"/>
    </location>
</feature>
<protein>
    <recommendedName>
        <fullName evidence="3">Bud22 domain-containing protein</fullName>
    </recommendedName>
</protein>
<dbReference type="GO" id="GO:0005634">
    <property type="term" value="C:nucleus"/>
    <property type="evidence" value="ECO:0007669"/>
    <property type="project" value="TreeGrafter"/>
</dbReference>
<accession>A0A7S3GS18</accession>
<feature type="region of interest" description="Disordered" evidence="1">
    <location>
        <begin position="351"/>
        <end position="377"/>
    </location>
</feature>
<sequence length="377" mass="40712">MSTTRHYGSAKKTAKPTEEVLKSRIYQAVKAVSKAVKIVKTFLVLKSTKKLASLREGLKEGASNDKIENELGVLEMLRGLDHGAVAATIVRLKVAFGNDPKYNPMSVTTDSAISPELLKTIMNHKRVEDTIVEIQSKITTTIEKNNELRAKEQSKSATQKAKSLFSKKNGSGYVDGTKAVFMDSLDDPNEGTVRKEPTARDLVKLNKSLRNQANRMKNRANNKTEEPSNSAPEYERSGIGNHREHNDPSLHMYRPLDQRFPSSSSSASAPKNASGGRNNNKGNTRSGDNKNSGGRGGNGADQRRVGAPPSRPKSAPAVPIMPSAELTKAASFGKEWKTTGVHPSWAAKQHAKQQSVGAIPSAATGAAGQGKKIVFDD</sequence>